<dbReference type="PROSITE" id="PS50190">
    <property type="entry name" value="SEC7"/>
    <property type="match status" value="1"/>
</dbReference>
<dbReference type="GO" id="GO:0032012">
    <property type="term" value="P:regulation of ARF protein signal transduction"/>
    <property type="evidence" value="ECO:0007669"/>
    <property type="project" value="InterPro"/>
</dbReference>
<dbReference type="InterPro" id="IPR000904">
    <property type="entry name" value="Sec7_dom"/>
</dbReference>
<gene>
    <name evidence="3" type="ORF">IAR55_001042</name>
</gene>
<sequence length="1576" mass="172355">MSSSTMTTDLPPITLLLQEVQTITSSMRRNQRWASTSSSSYASSSNGLPTSLRSGRNPQRGLARAGSKRGRGSGESVDEGDLMVGFIELRRTLSGVKDITSVPPLDLCGPFLALIRSPLTSGPITSLALASLHSMILAILPLYLTPPPVLTAPSTQLQLALAYITSALSQCRFPSSSPQQDELVLLRLLRVIEALVAPLSMSMSSSSQAVGLGCLLDQMGDESVCELLEVGLGMLARARLGEGVRNSAQSCVQDIVRAGFRRLKSLTTDDVERLLSDNKEMTKTGEKVQAKTVAEVQPDIDGTAEDKQQEGKEKGVGTSTSGQTEVHTPMFTPYGLPTILELLRVLIALLNPSDQAHTDSMRLSALAILNSALEIGGASLGNWPELREGVRDEGCRYLFQLTRADSPALLAQSLRTTSTLFSTLLPHLKLQLELFLSYLIDRLTPPNPPPFTPHLQLRQDSSSRPGTPSLGGSKPDGRSTPVNAEPSSSISDSNSVSSTPKPLSHLPPVPNETKELMLDTLTQIALRPSFMVDCWVNFDCSTESEDLFQRLVSFLTRGVYPSAPPRTDGSTNLFEGLDNAQLLSLEIILVFVSSMADRLEQGDEPWPSAGPTPDDLHHAKSRKGVLLEGATLFNNKPKKGIAFLEQQGIIVPDPSGPGTDEERRDLAIAKFLRHSTRLDKRLLGDFISRPDQVGLLKAFIGLFDFKGKSIADAMRELLETFRLPGESHPIERITENFAEHFFSFHPPEIADQDAVHILAYSVIMLNTDQHNPQNRKRMTIEDYKKNLRGVNGGKDFDPGYLAGIHESIKKREIILPEEHAGQHGFEFAWKLMMQRSRTAGQMVICNTATFDEPMFRVAWRPVISAIAYAFTMSASDEHVIQKAITGFRQCASLAGHFKLPEVFDTIVQSLSSATGLLDDTEEGYQMANHPVLEKENQSVTVSPLSIRFGQSYRSQLATVVLFTIANGNGSAIREGWLQIFEMFQTLFLHSLLPAPMLQMEDFLAGTTTIPMKIATPAAAPDRRPEGGLLSTLSSYLLSPYGTSAEALVVETSDGDVENTLVAVDCLSSCKLEELYAEILNLDAEALIPALQAIRTLAEARTTGKLQHRTEGRGETGSPILAPRFEGQLPYDPACVFHLEMMVSLASRNKQNISETWPIIFEYITALLSSAQSYSVLLIERAVVGLLRLCLIVSETPDLRDQLYIALDVLRSLPSTVLNAVSEQLMAGVARILEKDTTVIKNHTEWNLVIALFRATVAHPEASKVTLAIVQKMATSSNGSGRPELTPDNYAGVVALLDEFATAAGAAVAGRQQQHRRSSSIGPQATLGPTVERGLTALDSLYELRNVIPGMMSTSGLGEHDAFNAFWLPPLLVIGKQCVNGCRDIRQRAMAYLQRLLLSPQLLSGDESALPTIFDRVLFPVLEELLKPQVFERDPHGMADTRLKAATLLCKIFLQYVVRLVESGSAVEGLFVRVLDKLERFMRGERDLLNEAGESLKNVVLVMHSSNLLLPPPDQGSGLDDTRSADQKDLWAKSSERIERVLPGFLNEAIPPPRPTQVVPQLPQVPPQEQASEIRAE</sequence>
<dbReference type="GO" id="GO:0005794">
    <property type="term" value="C:Golgi apparatus"/>
    <property type="evidence" value="ECO:0007669"/>
    <property type="project" value="UniProtKB-ARBA"/>
</dbReference>
<dbReference type="InterPro" id="IPR035999">
    <property type="entry name" value="Sec7_dom_sf"/>
</dbReference>
<protein>
    <recommendedName>
        <fullName evidence="2">SEC7 domain-containing protein</fullName>
    </recommendedName>
</protein>
<feature type="region of interest" description="Disordered" evidence="1">
    <location>
        <begin position="1545"/>
        <end position="1576"/>
    </location>
</feature>
<dbReference type="EMBL" id="JBCAWK010000002">
    <property type="protein sequence ID" value="KAK8865894.1"/>
    <property type="molecule type" value="Genomic_DNA"/>
</dbReference>
<evidence type="ECO:0000313" key="4">
    <source>
        <dbReference type="Proteomes" id="UP001388673"/>
    </source>
</evidence>
<dbReference type="Pfam" id="PF12783">
    <property type="entry name" value="Sec7-like_HUS"/>
    <property type="match status" value="1"/>
</dbReference>
<organism evidence="3 4">
    <name type="scientific">Kwoniella newhampshirensis</name>
    <dbReference type="NCBI Taxonomy" id="1651941"/>
    <lineage>
        <taxon>Eukaryota</taxon>
        <taxon>Fungi</taxon>
        <taxon>Dikarya</taxon>
        <taxon>Basidiomycota</taxon>
        <taxon>Agaricomycotina</taxon>
        <taxon>Tremellomycetes</taxon>
        <taxon>Tremellales</taxon>
        <taxon>Cryptococcaceae</taxon>
        <taxon>Kwoniella</taxon>
    </lineage>
</organism>
<keyword evidence="4" id="KW-1185">Reference proteome</keyword>
<dbReference type="PANTHER" id="PTHR10663">
    <property type="entry name" value="GUANYL-NUCLEOTIDE EXCHANGE FACTOR"/>
    <property type="match status" value="1"/>
</dbReference>
<feature type="compositionally biased region" description="Basic and acidic residues" evidence="1">
    <location>
        <begin position="304"/>
        <end position="315"/>
    </location>
</feature>
<dbReference type="KEGG" id="kne:92178301"/>
<dbReference type="InterPro" id="IPR016024">
    <property type="entry name" value="ARM-type_fold"/>
</dbReference>
<feature type="region of interest" description="Disordered" evidence="1">
    <location>
        <begin position="449"/>
        <end position="511"/>
    </location>
</feature>
<dbReference type="Gene3D" id="1.10.220.20">
    <property type="match status" value="1"/>
</dbReference>
<proteinExistence type="predicted"/>
<name>A0AAW0Z4K5_9TREE</name>
<feature type="compositionally biased region" description="Polar residues" evidence="1">
    <location>
        <begin position="46"/>
        <end position="57"/>
    </location>
</feature>
<dbReference type="Pfam" id="PF23325">
    <property type="entry name" value="TPR_28"/>
    <property type="match status" value="1"/>
</dbReference>
<feature type="compositionally biased region" description="Low complexity" evidence="1">
    <location>
        <begin position="1555"/>
        <end position="1569"/>
    </location>
</feature>
<dbReference type="InterPro" id="IPR032691">
    <property type="entry name" value="Mon2/Sec7/BIG1-like_HUS"/>
</dbReference>
<evidence type="ECO:0000259" key="2">
    <source>
        <dbReference type="PROSITE" id="PS50190"/>
    </source>
</evidence>
<dbReference type="GeneID" id="92178301"/>
<dbReference type="PANTHER" id="PTHR10663:SF388">
    <property type="entry name" value="GOLGI-SPECIFIC BREFELDIN A-RESISTANCE GUANINE NUCLEOTIDE EXCHANGE FACTOR 1"/>
    <property type="match status" value="1"/>
</dbReference>
<evidence type="ECO:0000313" key="3">
    <source>
        <dbReference type="EMBL" id="KAK8865894.1"/>
    </source>
</evidence>
<dbReference type="Proteomes" id="UP001388673">
    <property type="component" value="Unassembled WGS sequence"/>
</dbReference>
<feature type="domain" description="SEC7" evidence="2">
    <location>
        <begin position="615"/>
        <end position="811"/>
    </location>
</feature>
<dbReference type="GO" id="GO:0005085">
    <property type="term" value="F:guanyl-nucleotide exchange factor activity"/>
    <property type="evidence" value="ECO:0007669"/>
    <property type="project" value="InterPro"/>
</dbReference>
<accession>A0AAW0Z4K5</accession>
<dbReference type="GO" id="GO:0016192">
    <property type="term" value="P:vesicle-mediated transport"/>
    <property type="evidence" value="ECO:0007669"/>
    <property type="project" value="UniProtKB-ARBA"/>
</dbReference>
<dbReference type="InterPro" id="IPR056604">
    <property type="entry name" value="GBF1-like_TPR"/>
</dbReference>
<dbReference type="Pfam" id="PF01369">
    <property type="entry name" value="Sec7"/>
    <property type="match status" value="1"/>
</dbReference>
<comment type="caution">
    <text evidence="3">The sequence shown here is derived from an EMBL/GenBank/DDBJ whole genome shotgun (WGS) entry which is preliminary data.</text>
</comment>
<feature type="compositionally biased region" description="Low complexity" evidence="1">
    <location>
        <begin position="487"/>
        <end position="498"/>
    </location>
</feature>
<feature type="region of interest" description="Disordered" evidence="1">
    <location>
        <begin position="296"/>
        <end position="328"/>
    </location>
</feature>
<dbReference type="SUPFAM" id="SSF48425">
    <property type="entry name" value="Sec7 domain"/>
    <property type="match status" value="1"/>
</dbReference>
<dbReference type="SUPFAM" id="SSF48371">
    <property type="entry name" value="ARM repeat"/>
    <property type="match status" value="1"/>
</dbReference>
<dbReference type="Gene3D" id="1.10.1000.11">
    <property type="entry name" value="Arf Nucleotide-binding Site Opener,domain 2"/>
    <property type="match status" value="1"/>
</dbReference>
<feature type="region of interest" description="Disordered" evidence="1">
    <location>
        <begin position="28"/>
        <end position="77"/>
    </location>
</feature>
<feature type="compositionally biased region" description="Low complexity" evidence="1">
    <location>
        <begin position="34"/>
        <end position="45"/>
    </location>
</feature>
<dbReference type="RefSeq" id="XP_066805373.1">
    <property type="nucleotide sequence ID" value="XM_066944172.1"/>
</dbReference>
<evidence type="ECO:0000256" key="1">
    <source>
        <dbReference type="SAM" id="MobiDB-lite"/>
    </source>
</evidence>
<feature type="compositionally biased region" description="Polar residues" evidence="1">
    <location>
        <begin position="317"/>
        <end position="326"/>
    </location>
</feature>
<dbReference type="InterPro" id="IPR023394">
    <property type="entry name" value="Sec7_C_sf"/>
</dbReference>
<dbReference type="SMART" id="SM00222">
    <property type="entry name" value="Sec7"/>
    <property type="match status" value="1"/>
</dbReference>
<dbReference type="CDD" id="cd00171">
    <property type="entry name" value="Sec7"/>
    <property type="match status" value="1"/>
</dbReference>
<reference evidence="3 4" key="1">
    <citation type="journal article" date="2024" name="bioRxiv">
        <title>Comparative genomics of Cryptococcus and Kwoniella reveals pathogenesis evolution and contrasting karyotype dynamics via intercentromeric recombination or chromosome fusion.</title>
        <authorList>
            <person name="Coelho M.A."/>
            <person name="David-Palma M."/>
            <person name="Shea T."/>
            <person name="Bowers K."/>
            <person name="McGinley-Smith S."/>
            <person name="Mohammad A.W."/>
            <person name="Gnirke A."/>
            <person name="Yurkov A.M."/>
            <person name="Nowrousian M."/>
            <person name="Sun S."/>
            <person name="Cuomo C.A."/>
            <person name="Heitman J."/>
        </authorList>
    </citation>
    <scope>NUCLEOTIDE SEQUENCE [LARGE SCALE GENOMIC DNA]</scope>
    <source>
        <strain evidence="3 4">CBS 13917</strain>
    </source>
</reference>